<evidence type="ECO:0000256" key="1">
    <source>
        <dbReference type="SAM" id="Phobius"/>
    </source>
</evidence>
<dbReference type="AlphaFoldDB" id="A0A4Y7QBA9"/>
<keyword evidence="1" id="KW-0812">Transmembrane</keyword>
<feature type="transmembrane region" description="Helical" evidence="1">
    <location>
        <begin position="157"/>
        <end position="180"/>
    </location>
</feature>
<keyword evidence="3" id="KW-1185">Reference proteome</keyword>
<reference evidence="2 3" key="1">
    <citation type="submission" date="2018-06" db="EMBL/GenBank/DDBJ databases">
        <title>A transcriptomic atlas of mushroom development highlights an independent origin of complex multicellularity.</title>
        <authorList>
            <consortium name="DOE Joint Genome Institute"/>
            <person name="Krizsan K."/>
            <person name="Almasi E."/>
            <person name="Merenyi Z."/>
            <person name="Sahu N."/>
            <person name="Viragh M."/>
            <person name="Koszo T."/>
            <person name="Mondo S."/>
            <person name="Kiss B."/>
            <person name="Balint B."/>
            <person name="Kues U."/>
            <person name="Barry K."/>
            <person name="Hegedus J.C."/>
            <person name="Henrissat B."/>
            <person name="Johnson J."/>
            <person name="Lipzen A."/>
            <person name="Ohm R."/>
            <person name="Nagy I."/>
            <person name="Pangilinan J."/>
            <person name="Yan J."/>
            <person name="Xiong Y."/>
            <person name="Grigoriev I.V."/>
            <person name="Hibbett D.S."/>
            <person name="Nagy L.G."/>
        </authorList>
    </citation>
    <scope>NUCLEOTIDE SEQUENCE [LARGE SCALE GENOMIC DNA]</scope>
    <source>
        <strain evidence="2 3">SZMC22713</strain>
    </source>
</reference>
<dbReference type="OrthoDB" id="3331665at2759"/>
<dbReference type="EMBL" id="ML170167">
    <property type="protein sequence ID" value="TDL24362.1"/>
    <property type="molecule type" value="Genomic_DNA"/>
</dbReference>
<dbReference type="Proteomes" id="UP000294933">
    <property type="component" value="Unassembled WGS sequence"/>
</dbReference>
<protein>
    <submittedName>
        <fullName evidence="2">Uncharacterized protein</fullName>
    </submittedName>
</protein>
<keyword evidence="1" id="KW-1133">Transmembrane helix</keyword>
<feature type="transmembrane region" description="Helical" evidence="1">
    <location>
        <begin position="214"/>
        <end position="234"/>
    </location>
</feature>
<feature type="transmembrane region" description="Helical" evidence="1">
    <location>
        <begin position="40"/>
        <end position="63"/>
    </location>
</feature>
<sequence>MSCFDQANCLEFDSSATSKTVPVTTFRGDGAIHFSAPPEIIAILSVYCVFAAVFLVLKVVSCYSTAAAIGHRGPISMLIVSLSLAFSYCIAQVASIVLGDLTNFDPVPATIITLDAIAGLFNWWCNIVLFGAICLLFRDREHALESVSKPRNKAASIIQTVIHAILLILMFSLSTATVALSAQLQLDVSNGNVTVFDFENREGQIQNISYATDAFFFLAAIDVCMTALLLHQRVRRVGTNNHITKVLLYAVSPFVALHALNAFVFAIVFSPSGVNNSNGSVQSILRAELMDDFFGNLFFTAIMIVLLILPFKRCNWDMQGGAAHSQPQSLDDSKDPVPPAY</sequence>
<evidence type="ECO:0000313" key="3">
    <source>
        <dbReference type="Proteomes" id="UP000294933"/>
    </source>
</evidence>
<feature type="transmembrane region" description="Helical" evidence="1">
    <location>
        <begin position="293"/>
        <end position="311"/>
    </location>
</feature>
<name>A0A4Y7QBA9_9AGAM</name>
<proteinExistence type="predicted"/>
<organism evidence="2 3">
    <name type="scientific">Rickenella mellea</name>
    <dbReference type="NCBI Taxonomy" id="50990"/>
    <lineage>
        <taxon>Eukaryota</taxon>
        <taxon>Fungi</taxon>
        <taxon>Dikarya</taxon>
        <taxon>Basidiomycota</taxon>
        <taxon>Agaricomycotina</taxon>
        <taxon>Agaricomycetes</taxon>
        <taxon>Hymenochaetales</taxon>
        <taxon>Rickenellaceae</taxon>
        <taxon>Rickenella</taxon>
    </lineage>
</organism>
<keyword evidence="1" id="KW-0472">Membrane</keyword>
<feature type="transmembrane region" description="Helical" evidence="1">
    <location>
        <begin position="117"/>
        <end position="137"/>
    </location>
</feature>
<evidence type="ECO:0000313" key="2">
    <source>
        <dbReference type="EMBL" id="TDL24362.1"/>
    </source>
</evidence>
<dbReference type="VEuPathDB" id="FungiDB:BD410DRAFT_838384"/>
<accession>A0A4Y7QBA9</accession>
<gene>
    <name evidence="2" type="ORF">BD410DRAFT_838384</name>
</gene>
<feature type="transmembrane region" description="Helical" evidence="1">
    <location>
        <begin position="246"/>
        <end position="269"/>
    </location>
</feature>
<feature type="transmembrane region" description="Helical" evidence="1">
    <location>
        <begin position="75"/>
        <end position="97"/>
    </location>
</feature>